<dbReference type="AlphaFoldDB" id="A0A6J7ZTE2"/>
<evidence type="ECO:0000313" key="4">
    <source>
        <dbReference type="Proteomes" id="UP000507470"/>
    </source>
</evidence>
<dbReference type="OrthoDB" id="6127576at2759"/>
<dbReference type="Proteomes" id="UP000507470">
    <property type="component" value="Unassembled WGS sequence"/>
</dbReference>
<feature type="compositionally biased region" description="Acidic residues" evidence="1">
    <location>
        <begin position="135"/>
        <end position="154"/>
    </location>
</feature>
<reference evidence="3 4" key="1">
    <citation type="submission" date="2020-06" db="EMBL/GenBank/DDBJ databases">
        <authorList>
            <person name="Li R."/>
            <person name="Bekaert M."/>
        </authorList>
    </citation>
    <scope>NUCLEOTIDE SEQUENCE [LARGE SCALE GENOMIC DNA]</scope>
    <source>
        <strain evidence="4">wild</strain>
    </source>
</reference>
<protein>
    <recommendedName>
        <fullName evidence="2">Reverse transcriptase Ty1/copia-type domain-containing protein</fullName>
    </recommendedName>
</protein>
<evidence type="ECO:0000313" key="3">
    <source>
        <dbReference type="EMBL" id="CAC5356804.1"/>
    </source>
</evidence>
<organism evidence="3 4">
    <name type="scientific">Mytilus coruscus</name>
    <name type="common">Sea mussel</name>
    <dbReference type="NCBI Taxonomy" id="42192"/>
    <lineage>
        <taxon>Eukaryota</taxon>
        <taxon>Metazoa</taxon>
        <taxon>Spiralia</taxon>
        <taxon>Lophotrochozoa</taxon>
        <taxon>Mollusca</taxon>
        <taxon>Bivalvia</taxon>
        <taxon>Autobranchia</taxon>
        <taxon>Pteriomorphia</taxon>
        <taxon>Mytilida</taxon>
        <taxon>Mytiloidea</taxon>
        <taxon>Mytilidae</taxon>
        <taxon>Mytilinae</taxon>
        <taxon>Mytilus</taxon>
    </lineage>
</organism>
<keyword evidence="4" id="KW-1185">Reference proteome</keyword>
<accession>A0A6J7ZTE2</accession>
<name>A0A6J7ZTE2_MYTCO</name>
<dbReference type="Pfam" id="PF07727">
    <property type="entry name" value="RVT_2"/>
    <property type="match status" value="1"/>
</dbReference>
<feature type="region of interest" description="Disordered" evidence="1">
    <location>
        <begin position="134"/>
        <end position="170"/>
    </location>
</feature>
<feature type="domain" description="Reverse transcriptase Ty1/copia-type" evidence="2">
    <location>
        <begin position="271"/>
        <end position="376"/>
    </location>
</feature>
<dbReference type="EMBL" id="CACVKT020000191">
    <property type="protein sequence ID" value="CAC5356804.1"/>
    <property type="molecule type" value="Genomic_DNA"/>
</dbReference>
<gene>
    <name evidence="3" type="ORF">MCOR_777</name>
</gene>
<sequence>MSEIVGKHIETLHSARTAFTRSECSERIRRALRKQTRPSGISYQTGDKVYYKRPDNKEWKGPGVVIGQDGAVVFVRHGGMLVRVHQCRLTKVSTIPETEENKNIDINSEQEKVAKRIISKAMPIQENKFVNYCDSDTDNENDSDSNVETIENDNNEGQAENANNEGQVVNANNEEQVENAIAETERPKLADIKIGQTVKYRNTESGEQCVAKVTGRAGKATGSNKNWFNLQYLEPNRLKEAEISVDMSKLEELENVATENNSVYEECTDTGQKCISTRWICSLKDTSEGTIHKARLVARGFEEFNRDDIPKDSPTCGTDSLRLVLTILAQRGWKTRTMDIKTAFLQGAEIERKIYVRPPIEAQCKDIIWKLRKCVYCSVEGVLTCHVDDFLWGGSKEFEEKVINSIRSTFCVGKEELEENGSFPYAGIELSKHENDLHLRQNTYQNSLQFIPIKKSSMGDKEELLTKKERELLQSKIGQILWIARQSRPDVIFDASNLASSLKKANVQILNEANKIIKNFKSETVTLKFKKLGNDNAIRLLVFSDSSLGNLSDGGTQGGHFIVFVGENGLFSPITWQ</sequence>
<dbReference type="InterPro" id="IPR013103">
    <property type="entry name" value="RVT_2"/>
</dbReference>
<evidence type="ECO:0000259" key="2">
    <source>
        <dbReference type="Pfam" id="PF07727"/>
    </source>
</evidence>
<evidence type="ECO:0000256" key="1">
    <source>
        <dbReference type="SAM" id="MobiDB-lite"/>
    </source>
</evidence>
<proteinExistence type="predicted"/>
<feature type="compositionally biased region" description="Low complexity" evidence="1">
    <location>
        <begin position="155"/>
        <end position="170"/>
    </location>
</feature>